<dbReference type="PRINTS" id="PR00081">
    <property type="entry name" value="GDHRDH"/>
</dbReference>
<keyword evidence="2" id="KW-0521">NADP</keyword>
<feature type="transmembrane region" description="Helical" evidence="6">
    <location>
        <begin position="6"/>
        <end position="35"/>
    </location>
</feature>
<dbReference type="Gene3D" id="3.40.50.720">
    <property type="entry name" value="NAD(P)-binding Rossmann-like Domain"/>
    <property type="match status" value="1"/>
</dbReference>
<evidence type="ECO:0000256" key="5">
    <source>
        <dbReference type="ARBA" id="ARBA00038261"/>
    </source>
</evidence>
<dbReference type="InterPro" id="IPR002347">
    <property type="entry name" value="SDR_fam"/>
</dbReference>
<name>A0ABD2XBQ6_9HYME</name>
<evidence type="ECO:0000256" key="1">
    <source>
        <dbReference type="ARBA" id="ARBA00004173"/>
    </source>
</evidence>
<keyword evidence="6" id="KW-0812">Transmembrane</keyword>
<dbReference type="Proteomes" id="UP001627154">
    <property type="component" value="Unassembled WGS sequence"/>
</dbReference>
<dbReference type="PANTHER" id="PTHR44889:SF1">
    <property type="entry name" value="INACTIVE HYDROXYSTEROID DEHYDROGENASE-LIKE PROTEIN 1"/>
    <property type="match status" value="1"/>
</dbReference>
<proteinExistence type="inferred from homology"/>
<sequence length="320" mass="36647">MSARLVDIFFILMGLALGPILKFLYGLYGFFINLLSYKPIDLKARFGNWAVVTGCTDGIGKEYVKLLAKQKMNIVLISRNIDKLNATKAELEKIYPDIETIIIKTDFSTGRKVIDDIRVHLKDVPVAILVNNVGVITEYPMYFGEMSESDLWDTININIGATMSLTHLVINQMKKRGNGAIVNLSSASEMMPLPLMSIYSASKIFIRYFSDSLREEYSSHGITVQCLSPFYINTKMINFSKKFSKAYYFVPDPETYARHALKTLGRLNSTTGFWLHDILKFFSLMIPTRMLRSKVGFLINKIYRNDYFNLHEKQTQAWKS</sequence>
<evidence type="ECO:0000256" key="3">
    <source>
        <dbReference type="ARBA" id="ARBA00023002"/>
    </source>
</evidence>
<keyword evidence="6" id="KW-1133">Transmembrane helix</keyword>
<dbReference type="InterPro" id="IPR036291">
    <property type="entry name" value="NAD(P)-bd_dom_sf"/>
</dbReference>
<evidence type="ECO:0000256" key="6">
    <source>
        <dbReference type="SAM" id="Phobius"/>
    </source>
</evidence>
<keyword evidence="4" id="KW-0496">Mitochondrion</keyword>
<dbReference type="PANTHER" id="PTHR44889">
    <property type="entry name" value="INACTIVE HYDROXYSTEROID DEHYDROGENASE-LIKE PROTEIN 1"/>
    <property type="match status" value="1"/>
</dbReference>
<organism evidence="7 8">
    <name type="scientific">Trichogramma kaykai</name>
    <dbReference type="NCBI Taxonomy" id="54128"/>
    <lineage>
        <taxon>Eukaryota</taxon>
        <taxon>Metazoa</taxon>
        <taxon>Ecdysozoa</taxon>
        <taxon>Arthropoda</taxon>
        <taxon>Hexapoda</taxon>
        <taxon>Insecta</taxon>
        <taxon>Pterygota</taxon>
        <taxon>Neoptera</taxon>
        <taxon>Endopterygota</taxon>
        <taxon>Hymenoptera</taxon>
        <taxon>Apocrita</taxon>
        <taxon>Proctotrupomorpha</taxon>
        <taxon>Chalcidoidea</taxon>
        <taxon>Trichogrammatidae</taxon>
        <taxon>Trichogramma</taxon>
    </lineage>
</organism>
<dbReference type="Pfam" id="PF00106">
    <property type="entry name" value="adh_short"/>
    <property type="match status" value="1"/>
</dbReference>
<dbReference type="PRINTS" id="PR00080">
    <property type="entry name" value="SDRFAMILY"/>
</dbReference>
<evidence type="ECO:0000256" key="2">
    <source>
        <dbReference type="ARBA" id="ARBA00022857"/>
    </source>
</evidence>
<keyword evidence="8" id="KW-1185">Reference proteome</keyword>
<comment type="caution">
    <text evidence="7">The sequence shown here is derived from an EMBL/GenBank/DDBJ whole genome shotgun (WGS) entry which is preliminary data.</text>
</comment>
<dbReference type="EMBL" id="JBJJXI010000034">
    <property type="protein sequence ID" value="KAL3402513.1"/>
    <property type="molecule type" value="Genomic_DNA"/>
</dbReference>
<evidence type="ECO:0000313" key="8">
    <source>
        <dbReference type="Proteomes" id="UP001627154"/>
    </source>
</evidence>
<dbReference type="GO" id="GO:0016491">
    <property type="term" value="F:oxidoreductase activity"/>
    <property type="evidence" value="ECO:0007669"/>
    <property type="project" value="UniProtKB-KW"/>
</dbReference>
<dbReference type="GO" id="GO:0005739">
    <property type="term" value="C:mitochondrion"/>
    <property type="evidence" value="ECO:0007669"/>
    <property type="project" value="UniProtKB-SubCell"/>
</dbReference>
<comment type="subcellular location">
    <subcellularLocation>
        <location evidence="1">Mitochondrion</location>
    </subcellularLocation>
</comment>
<dbReference type="PIRSF" id="PIRSF000126">
    <property type="entry name" value="11-beta-HSD1"/>
    <property type="match status" value="1"/>
</dbReference>
<dbReference type="CDD" id="cd05356">
    <property type="entry name" value="17beta-HSD1_like_SDR_c"/>
    <property type="match status" value="1"/>
</dbReference>
<dbReference type="AlphaFoldDB" id="A0ABD2XBQ6"/>
<dbReference type="FunFam" id="3.40.50.720:FF:000137">
    <property type="entry name" value="Hydroxysteroid (17-beta) dehydrogenase 3"/>
    <property type="match status" value="1"/>
</dbReference>
<keyword evidence="3" id="KW-0560">Oxidoreductase</keyword>
<evidence type="ECO:0000256" key="4">
    <source>
        <dbReference type="ARBA" id="ARBA00023128"/>
    </source>
</evidence>
<gene>
    <name evidence="7" type="ORF">TKK_004462</name>
</gene>
<keyword evidence="6" id="KW-0472">Membrane</keyword>
<evidence type="ECO:0000313" key="7">
    <source>
        <dbReference type="EMBL" id="KAL3402513.1"/>
    </source>
</evidence>
<dbReference type="InterPro" id="IPR020904">
    <property type="entry name" value="Sc_DH/Rdtase_CS"/>
</dbReference>
<dbReference type="InterPro" id="IPR052149">
    <property type="entry name" value="17-beta-HSD3-like"/>
</dbReference>
<comment type="similarity">
    <text evidence="5">Belongs to the short-chain dehydrogenases/reductases (SDR) family. 17-beta-HSD 3 subfamily.</text>
</comment>
<protein>
    <submittedName>
        <fullName evidence="7">Uncharacterized protein</fullName>
    </submittedName>
</protein>
<accession>A0ABD2XBQ6</accession>
<dbReference type="SUPFAM" id="SSF51735">
    <property type="entry name" value="NAD(P)-binding Rossmann-fold domains"/>
    <property type="match status" value="1"/>
</dbReference>
<dbReference type="PROSITE" id="PS00061">
    <property type="entry name" value="ADH_SHORT"/>
    <property type="match status" value="1"/>
</dbReference>
<reference evidence="7 8" key="1">
    <citation type="journal article" date="2024" name="bioRxiv">
        <title>A reference genome for Trichogramma kaykai: A tiny desert-dwelling parasitoid wasp with competing sex-ratio distorters.</title>
        <authorList>
            <person name="Culotta J."/>
            <person name="Lindsey A.R."/>
        </authorList>
    </citation>
    <scope>NUCLEOTIDE SEQUENCE [LARGE SCALE GENOMIC DNA]</scope>
    <source>
        <strain evidence="7 8">KSX58</strain>
    </source>
</reference>